<dbReference type="Proteomes" id="UP001597046">
    <property type="component" value="Unassembled WGS sequence"/>
</dbReference>
<evidence type="ECO:0000313" key="3">
    <source>
        <dbReference type="EMBL" id="MFD1055804.1"/>
    </source>
</evidence>
<dbReference type="EMBL" id="JBHTKH010000011">
    <property type="protein sequence ID" value="MFD1055804.1"/>
    <property type="molecule type" value="Genomic_DNA"/>
</dbReference>
<feature type="compositionally biased region" description="Pro residues" evidence="1">
    <location>
        <begin position="300"/>
        <end position="313"/>
    </location>
</feature>
<feature type="region of interest" description="Disordered" evidence="1">
    <location>
        <begin position="293"/>
        <end position="313"/>
    </location>
</feature>
<reference evidence="4" key="1">
    <citation type="journal article" date="2019" name="Int. J. Syst. Evol. Microbiol.">
        <title>The Global Catalogue of Microorganisms (GCM) 10K type strain sequencing project: providing services to taxonomists for standard genome sequencing and annotation.</title>
        <authorList>
            <consortium name="The Broad Institute Genomics Platform"/>
            <consortium name="The Broad Institute Genome Sequencing Center for Infectious Disease"/>
            <person name="Wu L."/>
            <person name="Ma J."/>
        </authorList>
    </citation>
    <scope>NUCLEOTIDE SEQUENCE [LARGE SCALE GENOMIC DNA]</scope>
    <source>
        <strain evidence="4">CCUG 57508</strain>
    </source>
</reference>
<evidence type="ECO:0000313" key="4">
    <source>
        <dbReference type="Proteomes" id="UP001597046"/>
    </source>
</evidence>
<feature type="region of interest" description="Disordered" evidence="1">
    <location>
        <begin position="32"/>
        <end position="66"/>
    </location>
</feature>
<sequence length="313" mass="31513">MRKTTQGLLRGTAVLAAGALLGLSLSGVATAKGGEPGDDGTGGTTTSATGSATGSSTGSATGSSGGNYAVTVNGTTYDPAPGRDAKAQGTVRGVVKVTGVHTTFTIDPATLGVYDYTLTGAPAPDRMVTSPTVVFKSKVPTLTSAQLAGPVLELQVRDDTLVALFRTAGGKLKVQAKDAPQGGIFQMEPEFANKVTLTHTLGPTLFYFVNPFTGKVNFGNGTDAVSAAQSSTGYHQMLLGKDSPQVATKTSQTGSVTTWSVASGGRMGGVLGEDAIELSQGATSCTQSCQAQNQIRGSLPVPPDPTNPTPIGG</sequence>
<organism evidence="3 4">
    <name type="scientific">Terrabacter terrigena</name>
    <dbReference type="NCBI Taxonomy" id="574718"/>
    <lineage>
        <taxon>Bacteria</taxon>
        <taxon>Bacillati</taxon>
        <taxon>Actinomycetota</taxon>
        <taxon>Actinomycetes</taxon>
        <taxon>Micrococcales</taxon>
        <taxon>Intrasporangiaceae</taxon>
        <taxon>Terrabacter</taxon>
    </lineage>
</organism>
<feature type="compositionally biased region" description="Low complexity" evidence="1">
    <location>
        <begin position="44"/>
        <end position="62"/>
    </location>
</feature>
<evidence type="ECO:0000256" key="1">
    <source>
        <dbReference type="SAM" id="MobiDB-lite"/>
    </source>
</evidence>
<accession>A0ABW3N2C2</accession>
<proteinExistence type="predicted"/>
<evidence type="ECO:0000256" key="2">
    <source>
        <dbReference type="SAM" id="SignalP"/>
    </source>
</evidence>
<name>A0ABW3N2C2_9MICO</name>
<feature type="signal peptide" evidence="2">
    <location>
        <begin position="1"/>
        <end position="31"/>
    </location>
</feature>
<feature type="chain" id="PRO_5046714997" evidence="2">
    <location>
        <begin position="32"/>
        <end position="313"/>
    </location>
</feature>
<keyword evidence="4" id="KW-1185">Reference proteome</keyword>
<keyword evidence="2" id="KW-0732">Signal</keyword>
<dbReference type="RefSeq" id="WP_386053838.1">
    <property type="nucleotide sequence ID" value="NZ_JBHTKH010000011.1"/>
</dbReference>
<protein>
    <submittedName>
        <fullName evidence="3">Uncharacterized protein</fullName>
    </submittedName>
</protein>
<gene>
    <name evidence="3" type="ORF">ACFQ2V_15930</name>
</gene>
<comment type="caution">
    <text evidence="3">The sequence shown here is derived from an EMBL/GenBank/DDBJ whole genome shotgun (WGS) entry which is preliminary data.</text>
</comment>